<dbReference type="PROSITE" id="PS51198">
    <property type="entry name" value="UVRD_HELICASE_ATP_BIND"/>
    <property type="match status" value="1"/>
</dbReference>
<evidence type="ECO:0000256" key="11">
    <source>
        <dbReference type="ARBA" id="ARBA00048988"/>
    </source>
</evidence>
<evidence type="ECO:0000256" key="5">
    <source>
        <dbReference type="ARBA" id="ARBA00022840"/>
    </source>
</evidence>
<evidence type="ECO:0000256" key="4">
    <source>
        <dbReference type="ARBA" id="ARBA00022806"/>
    </source>
</evidence>
<dbReference type="InterPro" id="IPR027417">
    <property type="entry name" value="P-loop_NTPase"/>
</dbReference>
<gene>
    <name evidence="15" type="ORF">AVCANL283_02515</name>
</gene>
<feature type="binding site" evidence="12">
    <location>
        <begin position="27"/>
        <end position="34"/>
    </location>
    <ligand>
        <name>ATP</name>
        <dbReference type="ChEBI" id="CHEBI:30616"/>
    </ligand>
</feature>
<evidence type="ECO:0000313" key="16">
    <source>
        <dbReference type="Proteomes" id="UP000786183"/>
    </source>
</evidence>
<dbReference type="EMBL" id="JACGBB010000004">
    <property type="protein sequence ID" value="MBZ7986993.1"/>
    <property type="molecule type" value="Genomic_DNA"/>
</dbReference>
<reference evidence="15 16" key="1">
    <citation type="submission" date="2020-07" db="EMBL/GenBank/DDBJ databases">
        <title>Transfer of Campylobacter canadensis to the novel genus Avispirillum gen. nov., that also includes two novel species recovered from migratory waterfowl: Avispirillum anseris sp. nov. and Avispirillum brantae sp. nov.</title>
        <authorList>
            <person name="Miller W.G."/>
            <person name="Chapman M.H."/>
            <person name="Yee E."/>
            <person name="Inglis G.D."/>
        </authorList>
    </citation>
    <scope>NUCLEOTIDE SEQUENCE [LARGE SCALE GENOMIC DNA]</scope>
    <source>
        <strain evidence="15 16">L283</strain>
    </source>
</reference>
<dbReference type="EC" id="5.6.2.4" evidence="9"/>
<dbReference type="InterPro" id="IPR000212">
    <property type="entry name" value="DNA_helicase_UvrD/REP"/>
</dbReference>
<evidence type="ECO:0000256" key="10">
    <source>
        <dbReference type="ARBA" id="ARBA00034923"/>
    </source>
</evidence>
<dbReference type="Pfam" id="PF00580">
    <property type="entry name" value="UvrD-helicase"/>
    <property type="match status" value="1"/>
</dbReference>
<dbReference type="Gene3D" id="1.10.486.10">
    <property type="entry name" value="PCRA, domain 4"/>
    <property type="match status" value="1"/>
</dbReference>
<comment type="catalytic activity">
    <reaction evidence="8">
        <text>Couples ATP hydrolysis with the unwinding of duplex DNA by translocating in the 3'-5' direction.</text>
        <dbReference type="EC" id="5.6.2.4"/>
    </reaction>
</comment>
<dbReference type="Pfam" id="PF13361">
    <property type="entry name" value="UvrD_C"/>
    <property type="match status" value="1"/>
</dbReference>
<dbReference type="InterPro" id="IPR014016">
    <property type="entry name" value="UvrD-like_ATP-bd"/>
</dbReference>
<keyword evidence="2 12" id="KW-0547">Nucleotide-binding</keyword>
<dbReference type="RefSeq" id="WP_224325205.1">
    <property type="nucleotide sequence ID" value="NZ_JACGBB010000004.1"/>
</dbReference>
<organism evidence="15 16">
    <name type="scientific">Campylobacter canadensis</name>
    <dbReference type="NCBI Taxonomy" id="449520"/>
    <lineage>
        <taxon>Bacteria</taxon>
        <taxon>Pseudomonadati</taxon>
        <taxon>Campylobacterota</taxon>
        <taxon>Epsilonproteobacteria</taxon>
        <taxon>Campylobacterales</taxon>
        <taxon>Campylobacteraceae</taxon>
        <taxon>Campylobacter</taxon>
    </lineage>
</organism>
<dbReference type="SUPFAM" id="SSF52540">
    <property type="entry name" value="P-loop containing nucleoside triphosphate hydrolases"/>
    <property type="match status" value="1"/>
</dbReference>
<keyword evidence="6" id="KW-0238">DNA-binding</keyword>
<sequence length="682" mass="79730">MSDFLNRLNKEQKKAAEHIDGALLILAGAGTGKTQTMISRIVYLITQVGISAESILSLTFTNKAAASMQNRAVSMLKEENYEGMMPTLSTFHSFGVWFLNEYSEYLKDYRDVNYQIIEPNQKKEIIEHLVKLNMQSSLQNKSKEDIKEEKQKINDFLKSCIAYIEQCKSALIYDENSLEHKYYLLYENELKIRNYIDFDDLIILPYLILKNNPKLAKEVSLRFNYICVDEYQDTNLAQLKLLKMLCVAHQNIVVVGDDDQSIYSFRYARVENILEFQKDFKNAKIIKLEQNYRSTQNILDTANNLISHNKNRYGKTLFTDNDKGLEIEFLHTYNSVCDEIKRLLKNNVDYEEICILYRANYASNNIEPRLIDKKIAYKVIGTLPFFQKAEIKIVINYLRFLINNDDDILFKKIINTPKRGFGDKKIELLEKYAKEHNISLFAALKENQNIIKNSNSISEFIDIFNIKEQDQNIIFQQKIKNLAIENMYDNPVNRAENITTFFNMLYKECSRSYDKIKLIEFLNNISLQEKIIEEKQSAINLMSIHASKGLEFDYVFLIDCENTKMPPIYADNSEEERRLAYVAITRAKKKFYCQYDEGNPSIYIQQMRINTKAKITKNSSFNVGDRVFHKIFQNGIVIKSSEDKSLVDFDGMLKNISNSFLKLAENDEIYEYDDIKIDYSDI</sequence>
<evidence type="ECO:0000256" key="8">
    <source>
        <dbReference type="ARBA" id="ARBA00034617"/>
    </source>
</evidence>
<keyword evidence="4 12" id="KW-0347">Helicase</keyword>
<dbReference type="Gene3D" id="1.10.10.160">
    <property type="match status" value="1"/>
</dbReference>
<dbReference type="Gene3D" id="3.40.50.300">
    <property type="entry name" value="P-loop containing nucleotide triphosphate hydrolases"/>
    <property type="match status" value="2"/>
</dbReference>
<dbReference type="PROSITE" id="PS51217">
    <property type="entry name" value="UVRD_HELICASE_CTER"/>
    <property type="match status" value="1"/>
</dbReference>
<feature type="domain" description="UvrD-like helicase ATP-binding" evidence="13">
    <location>
        <begin position="6"/>
        <end position="295"/>
    </location>
</feature>
<dbReference type="Proteomes" id="UP000786183">
    <property type="component" value="Unassembled WGS sequence"/>
</dbReference>
<evidence type="ECO:0000259" key="14">
    <source>
        <dbReference type="PROSITE" id="PS51217"/>
    </source>
</evidence>
<evidence type="ECO:0000256" key="6">
    <source>
        <dbReference type="ARBA" id="ARBA00023125"/>
    </source>
</evidence>
<keyword evidence="3 12" id="KW-0378">Hydrolase</keyword>
<evidence type="ECO:0000313" key="15">
    <source>
        <dbReference type="EMBL" id="MBZ7986993.1"/>
    </source>
</evidence>
<evidence type="ECO:0000259" key="13">
    <source>
        <dbReference type="PROSITE" id="PS51198"/>
    </source>
</evidence>
<dbReference type="InterPro" id="IPR014017">
    <property type="entry name" value="DNA_helicase_UvrD-like_C"/>
</dbReference>
<keyword evidence="16" id="KW-1185">Reference proteome</keyword>
<evidence type="ECO:0000256" key="3">
    <source>
        <dbReference type="ARBA" id="ARBA00022801"/>
    </source>
</evidence>
<comment type="catalytic activity">
    <reaction evidence="11">
        <text>ATP + H2O = ADP + phosphate + H(+)</text>
        <dbReference type="Rhea" id="RHEA:13065"/>
        <dbReference type="ChEBI" id="CHEBI:15377"/>
        <dbReference type="ChEBI" id="CHEBI:15378"/>
        <dbReference type="ChEBI" id="CHEBI:30616"/>
        <dbReference type="ChEBI" id="CHEBI:43474"/>
        <dbReference type="ChEBI" id="CHEBI:456216"/>
        <dbReference type="EC" id="5.6.2.4"/>
    </reaction>
</comment>
<accession>A0ABS7WQG9</accession>
<dbReference type="InterPro" id="IPR013986">
    <property type="entry name" value="DExx_box_DNA_helicase_dom_sf"/>
</dbReference>
<evidence type="ECO:0000256" key="1">
    <source>
        <dbReference type="ARBA" id="ARBA00009922"/>
    </source>
</evidence>
<dbReference type="CDD" id="cd17932">
    <property type="entry name" value="DEXQc_UvrD"/>
    <property type="match status" value="1"/>
</dbReference>
<feature type="domain" description="UvrD-like helicase C-terminal" evidence="14">
    <location>
        <begin position="296"/>
        <end position="549"/>
    </location>
</feature>
<dbReference type="PANTHER" id="PTHR11070">
    <property type="entry name" value="UVRD / RECB / PCRA DNA HELICASE FAMILY MEMBER"/>
    <property type="match status" value="1"/>
</dbReference>
<comment type="similarity">
    <text evidence="1">Belongs to the helicase family. UvrD subfamily.</text>
</comment>
<evidence type="ECO:0000256" key="2">
    <source>
        <dbReference type="ARBA" id="ARBA00022741"/>
    </source>
</evidence>
<proteinExistence type="inferred from homology"/>
<evidence type="ECO:0000256" key="7">
    <source>
        <dbReference type="ARBA" id="ARBA00023235"/>
    </source>
</evidence>
<evidence type="ECO:0000256" key="12">
    <source>
        <dbReference type="PROSITE-ProRule" id="PRU00560"/>
    </source>
</evidence>
<keyword evidence="5 12" id="KW-0067">ATP-binding</keyword>
<dbReference type="PANTHER" id="PTHR11070:SF2">
    <property type="entry name" value="ATP-DEPENDENT DNA HELICASE SRS2"/>
    <property type="match status" value="1"/>
</dbReference>
<protein>
    <recommendedName>
        <fullName evidence="9">DNA 3'-5' helicase</fullName>
        <ecNumber evidence="9">5.6.2.4</ecNumber>
    </recommendedName>
    <alternativeName>
        <fullName evidence="10">DNA 3'-5' helicase II</fullName>
    </alternativeName>
</protein>
<evidence type="ECO:0000256" key="9">
    <source>
        <dbReference type="ARBA" id="ARBA00034808"/>
    </source>
</evidence>
<comment type="caution">
    <text evidence="15">The sequence shown here is derived from an EMBL/GenBank/DDBJ whole genome shotgun (WGS) entry which is preliminary data.</text>
</comment>
<keyword evidence="7" id="KW-0413">Isomerase</keyword>
<name>A0ABS7WQG9_9BACT</name>